<keyword evidence="3" id="KW-1185">Reference proteome</keyword>
<keyword evidence="1" id="KW-0472">Membrane</keyword>
<protein>
    <submittedName>
        <fullName evidence="2">Uncharacterized protein</fullName>
    </submittedName>
</protein>
<sequence>MAGTLGLGLIACFWSATLWSELFGTQDQIIAVKQGILYGLVLLVPALAMAGAGGAALARTRRGPVIARKTQRMRLAALNGVLILVPSAIFLAQKAGAGQFDAAFYSVQVLELAAGALNVKLLGANLRDGIAMAQALSRTQAAR</sequence>
<feature type="transmembrane region" description="Helical" evidence="1">
    <location>
        <begin position="77"/>
        <end position="96"/>
    </location>
</feature>
<keyword evidence="1" id="KW-0812">Transmembrane</keyword>
<keyword evidence="1" id="KW-1133">Transmembrane helix</keyword>
<name>A0A844BHI1_9RHOB</name>
<evidence type="ECO:0000313" key="2">
    <source>
        <dbReference type="EMBL" id="MRH20512.1"/>
    </source>
</evidence>
<dbReference type="EMBL" id="WJPO01000006">
    <property type="protein sequence ID" value="MRH20512.1"/>
    <property type="molecule type" value="Genomic_DNA"/>
</dbReference>
<feature type="transmembrane region" description="Helical" evidence="1">
    <location>
        <begin position="36"/>
        <end position="57"/>
    </location>
</feature>
<evidence type="ECO:0000313" key="3">
    <source>
        <dbReference type="Proteomes" id="UP000466730"/>
    </source>
</evidence>
<comment type="caution">
    <text evidence="2">The sequence shown here is derived from an EMBL/GenBank/DDBJ whole genome shotgun (WGS) entry which is preliminary data.</text>
</comment>
<gene>
    <name evidence="2" type="ORF">GH815_05860</name>
</gene>
<feature type="transmembrane region" description="Helical" evidence="1">
    <location>
        <begin position="102"/>
        <end position="122"/>
    </location>
</feature>
<proteinExistence type="predicted"/>
<dbReference type="Proteomes" id="UP000466730">
    <property type="component" value="Unassembled WGS sequence"/>
</dbReference>
<accession>A0A844BHI1</accession>
<organism evidence="2 3">
    <name type="scientific">Rhodovulum strictum</name>
    <dbReference type="NCBI Taxonomy" id="58314"/>
    <lineage>
        <taxon>Bacteria</taxon>
        <taxon>Pseudomonadati</taxon>
        <taxon>Pseudomonadota</taxon>
        <taxon>Alphaproteobacteria</taxon>
        <taxon>Rhodobacterales</taxon>
        <taxon>Paracoccaceae</taxon>
        <taxon>Rhodovulum</taxon>
    </lineage>
</organism>
<evidence type="ECO:0000256" key="1">
    <source>
        <dbReference type="SAM" id="Phobius"/>
    </source>
</evidence>
<dbReference type="AlphaFoldDB" id="A0A844BHI1"/>
<reference evidence="2 3" key="1">
    <citation type="submission" date="2019-11" db="EMBL/GenBank/DDBJ databases">
        <title>Draft Whole-Genome sequence of the marine photosynthetic bacterium Rhodovulum strictum DSM 11289.</title>
        <authorList>
            <person name="Kyndt J.A."/>
            <person name="Meyer T.E."/>
        </authorList>
    </citation>
    <scope>NUCLEOTIDE SEQUENCE [LARGE SCALE GENOMIC DNA]</scope>
    <source>
        <strain evidence="2 3">DSM 11289</strain>
    </source>
</reference>